<feature type="compositionally biased region" description="Basic and acidic residues" evidence="1">
    <location>
        <begin position="563"/>
        <end position="577"/>
    </location>
</feature>
<feature type="region of interest" description="Disordered" evidence="1">
    <location>
        <begin position="532"/>
        <end position="593"/>
    </location>
</feature>
<dbReference type="InterPro" id="IPR050348">
    <property type="entry name" value="Protein-Tyr_Phosphatase"/>
</dbReference>
<feature type="region of interest" description="Disordered" evidence="1">
    <location>
        <begin position="301"/>
        <end position="348"/>
    </location>
</feature>
<feature type="domain" description="Tyrosine-protein phosphatase" evidence="2">
    <location>
        <begin position="99"/>
        <end position="520"/>
    </location>
</feature>
<dbReference type="Pfam" id="PF00102">
    <property type="entry name" value="Y_phosphatase"/>
    <property type="match status" value="3"/>
</dbReference>
<dbReference type="PROSITE" id="PS50056">
    <property type="entry name" value="TYR_PHOSPHATASE_2"/>
    <property type="match status" value="2"/>
</dbReference>
<dbReference type="SUPFAM" id="SSF52799">
    <property type="entry name" value="(Phosphotyrosine protein) phosphatases II"/>
    <property type="match status" value="3"/>
</dbReference>
<keyword evidence="4" id="KW-1185">Reference proteome</keyword>
<dbReference type="PRINTS" id="PR00700">
    <property type="entry name" value="PRTYPHPHTASE"/>
</dbReference>
<dbReference type="SMART" id="SM00404">
    <property type="entry name" value="PTPc_motif"/>
    <property type="match status" value="2"/>
</dbReference>
<dbReference type="PANTHER" id="PTHR19134:SF561">
    <property type="entry name" value="PROTEIN TYROSINE PHOSPHATASE 36E, ISOFORM A"/>
    <property type="match status" value="1"/>
</dbReference>
<dbReference type="SMART" id="SM00194">
    <property type="entry name" value="PTPc"/>
    <property type="match status" value="1"/>
</dbReference>
<feature type="compositionally biased region" description="Polar residues" evidence="1">
    <location>
        <begin position="578"/>
        <end position="593"/>
    </location>
</feature>
<feature type="domain" description="Tyrosine specific protein phosphatases" evidence="3">
    <location>
        <begin position="435"/>
        <end position="511"/>
    </location>
</feature>
<dbReference type="PROSITE" id="PS50055">
    <property type="entry name" value="TYR_PHOSPHATASE_PTP"/>
    <property type="match status" value="2"/>
</dbReference>
<evidence type="ECO:0000256" key="1">
    <source>
        <dbReference type="SAM" id="MobiDB-lite"/>
    </source>
</evidence>
<feature type="compositionally biased region" description="Basic and acidic residues" evidence="1">
    <location>
        <begin position="532"/>
        <end position="544"/>
    </location>
</feature>
<evidence type="ECO:0000313" key="5">
    <source>
        <dbReference type="WBParaSite" id="MBELARI_LOCUS19181.1"/>
    </source>
</evidence>
<dbReference type="GO" id="GO:0004725">
    <property type="term" value="F:protein tyrosine phosphatase activity"/>
    <property type="evidence" value="ECO:0007669"/>
    <property type="project" value="InterPro"/>
</dbReference>
<sequence length="593" mass="68263">MKREFKVVNGAGRSGAFLALDANLELMKKTGQLDVFEYAKTLVNARSHLIDSVDQYMFIYDALAEAVLCNVAPIAMCELKDRSTMYKAKKDRQQIESQDNHENKLLLTLTPTLRIGDCAGGHRLENRGKNRDVMVVPPDHARPYLQTLHGESKDYTYINAVEVDGFTRKSEFIVTEWPKQATIDSFWTLIYDHSCHTVVNLSNQGNNKQFPTFIHNKGKHNYGPFIVEVLNYHQYPQMTSHMVKVMKRPSTQAPHKTSSLANLFKKEQPMKVPTIEGHPAFAPPPRTVPIGQSFRFKPEYRGRYRRKSVERSDSRISRSSSKSRREKSATKWLLPSGKRKAAKSADARPRRSIVDVNDLFKEKGMSDIKRLMNVRKNKSEETSKQIEKLTFMISDIMSSGQSQQQMEAEVRICCVIQVRMWPIEHKVPLSTTGLIDVIKMARSWRKRAPDRPETKPTIVMSHNGVSRCGIYIGANICIDQMDMDHEVDVFHAVKLMRINRPQLIDMKDEYKYLYDVMLHWYMTNPEYRQFDKEDPIRGGEESAHSSRHASNRNSLKFGSRGSSVRERSLRDSRKENNSHGNHSNNILSRLSNR</sequence>
<feature type="domain" description="Tyrosine specific protein phosphatases" evidence="3">
    <location>
        <begin position="10"/>
        <end position="57"/>
    </location>
</feature>
<evidence type="ECO:0000259" key="2">
    <source>
        <dbReference type="PROSITE" id="PS50055"/>
    </source>
</evidence>
<name>A0AAF3EYA8_9BILA</name>
<feature type="compositionally biased region" description="Basic and acidic residues" evidence="1">
    <location>
        <begin position="301"/>
        <end position="316"/>
    </location>
</feature>
<evidence type="ECO:0000313" key="4">
    <source>
        <dbReference type="Proteomes" id="UP000887575"/>
    </source>
</evidence>
<dbReference type="InterPro" id="IPR000387">
    <property type="entry name" value="Tyr_Pase_dom"/>
</dbReference>
<dbReference type="InterPro" id="IPR000242">
    <property type="entry name" value="PTP_cat"/>
</dbReference>
<dbReference type="WBParaSite" id="MBELARI_LOCUS19181.1">
    <property type="protein sequence ID" value="MBELARI_LOCUS19181.1"/>
    <property type="gene ID" value="MBELARI_LOCUS19181"/>
</dbReference>
<dbReference type="InterPro" id="IPR029021">
    <property type="entry name" value="Prot-tyrosine_phosphatase-like"/>
</dbReference>
<feature type="compositionally biased region" description="Polar residues" evidence="1">
    <location>
        <begin position="551"/>
        <end position="562"/>
    </location>
</feature>
<accession>A0AAF3EYA8</accession>
<feature type="domain" description="Tyrosine-protein phosphatase" evidence="2">
    <location>
        <begin position="10"/>
        <end position="66"/>
    </location>
</feature>
<dbReference type="InterPro" id="IPR003595">
    <property type="entry name" value="Tyr_Pase_cat"/>
</dbReference>
<reference evidence="5" key="1">
    <citation type="submission" date="2024-02" db="UniProtKB">
        <authorList>
            <consortium name="WormBaseParasite"/>
        </authorList>
    </citation>
    <scope>IDENTIFICATION</scope>
</reference>
<organism evidence="4 5">
    <name type="scientific">Mesorhabditis belari</name>
    <dbReference type="NCBI Taxonomy" id="2138241"/>
    <lineage>
        <taxon>Eukaryota</taxon>
        <taxon>Metazoa</taxon>
        <taxon>Ecdysozoa</taxon>
        <taxon>Nematoda</taxon>
        <taxon>Chromadorea</taxon>
        <taxon>Rhabditida</taxon>
        <taxon>Rhabditina</taxon>
        <taxon>Rhabditomorpha</taxon>
        <taxon>Rhabditoidea</taxon>
        <taxon>Rhabditidae</taxon>
        <taxon>Mesorhabditinae</taxon>
        <taxon>Mesorhabditis</taxon>
    </lineage>
</organism>
<proteinExistence type="predicted"/>
<dbReference type="Gene3D" id="3.90.190.10">
    <property type="entry name" value="Protein tyrosine phosphatase superfamily"/>
    <property type="match status" value="3"/>
</dbReference>
<dbReference type="PANTHER" id="PTHR19134">
    <property type="entry name" value="RECEPTOR-TYPE TYROSINE-PROTEIN PHOSPHATASE"/>
    <property type="match status" value="1"/>
</dbReference>
<evidence type="ECO:0000259" key="3">
    <source>
        <dbReference type="PROSITE" id="PS50056"/>
    </source>
</evidence>
<dbReference type="Proteomes" id="UP000887575">
    <property type="component" value="Unassembled WGS sequence"/>
</dbReference>
<feature type="region of interest" description="Disordered" evidence="1">
    <location>
        <begin position="277"/>
        <end position="296"/>
    </location>
</feature>
<dbReference type="CDD" id="cd00047">
    <property type="entry name" value="PTPc"/>
    <property type="match status" value="1"/>
</dbReference>
<protein>
    <submittedName>
        <fullName evidence="5">Uncharacterized protein</fullName>
    </submittedName>
</protein>
<dbReference type="AlphaFoldDB" id="A0AAF3EYA8"/>